<dbReference type="OrthoDB" id="541883at2759"/>
<evidence type="ECO:0000256" key="1">
    <source>
        <dbReference type="ARBA" id="ARBA00022722"/>
    </source>
</evidence>
<dbReference type="Proteomes" id="UP001049176">
    <property type="component" value="Chromosome 2"/>
</dbReference>
<dbReference type="GeneID" id="66073223"/>
<feature type="compositionally biased region" description="Basic residues" evidence="7">
    <location>
        <begin position="77"/>
        <end position="90"/>
    </location>
</feature>
<dbReference type="InterPro" id="IPR036237">
    <property type="entry name" value="Xyl_isomerase-like_sf"/>
</dbReference>
<feature type="region of interest" description="Disordered" evidence="7">
    <location>
        <begin position="1"/>
        <end position="91"/>
    </location>
</feature>
<accession>A0A9P8ACL2</accession>
<dbReference type="NCBIfam" id="TIGR00629">
    <property type="entry name" value="uvde"/>
    <property type="match status" value="1"/>
</dbReference>
<evidence type="ECO:0000256" key="2">
    <source>
        <dbReference type="ARBA" id="ARBA00022759"/>
    </source>
</evidence>
<evidence type="ECO:0000256" key="5">
    <source>
        <dbReference type="ARBA" id="ARBA00022801"/>
    </source>
</evidence>
<dbReference type="PANTHER" id="PTHR31290">
    <property type="entry name" value="UV-DAMAGE ENDONUCLEASE"/>
    <property type="match status" value="1"/>
</dbReference>
<dbReference type="GO" id="GO:0005739">
    <property type="term" value="C:mitochondrion"/>
    <property type="evidence" value="ECO:0007669"/>
    <property type="project" value="TreeGrafter"/>
</dbReference>
<dbReference type="SUPFAM" id="SSF51658">
    <property type="entry name" value="Xylose isomerase-like"/>
    <property type="match status" value="1"/>
</dbReference>
<dbReference type="GO" id="GO:0006289">
    <property type="term" value="P:nucleotide-excision repair"/>
    <property type="evidence" value="ECO:0007669"/>
    <property type="project" value="InterPro"/>
</dbReference>
<dbReference type="GO" id="GO:0009411">
    <property type="term" value="P:response to UV"/>
    <property type="evidence" value="ECO:0007669"/>
    <property type="project" value="InterPro"/>
</dbReference>
<dbReference type="GO" id="GO:0016787">
    <property type="term" value="F:hydrolase activity"/>
    <property type="evidence" value="ECO:0007669"/>
    <property type="project" value="UniProtKB-KW"/>
</dbReference>
<dbReference type="EMBL" id="CM032182">
    <property type="protein sequence ID" value="KAG7096734.1"/>
    <property type="molecule type" value="Genomic_DNA"/>
</dbReference>
<keyword evidence="4" id="KW-0228">DNA excision</keyword>
<evidence type="ECO:0000313" key="8">
    <source>
        <dbReference type="EMBL" id="KAG7096734.1"/>
    </source>
</evidence>
<feature type="region of interest" description="Disordered" evidence="7">
    <location>
        <begin position="420"/>
        <end position="475"/>
    </location>
</feature>
<keyword evidence="2" id="KW-0255">Endonuclease</keyword>
<dbReference type="RefSeq" id="XP_043013204.1">
    <property type="nucleotide sequence ID" value="XM_043148604.1"/>
</dbReference>
<feature type="compositionally biased region" description="Polar residues" evidence="7">
    <location>
        <begin position="10"/>
        <end position="26"/>
    </location>
</feature>
<dbReference type="Pfam" id="PF03851">
    <property type="entry name" value="UvdE"/>
    <property type="match status" value="1"/>
</dbReference>
<keyword evidence="9" id="KW-1185">Reference proteome</keyword>
<keyword evidence="3" id="KW-0227">DNA damage</keyword>
<organism evidence="8 9">
    <name type="scientific">Marasmius oreades</name>
    <name type="common">fairy-ring Marasmius</name>
    <dbReference type="NCBI Taxonomy" id="181124"/>
    <lineage>
        <taxon>Eukaryota</taxon>
        <taxon>Fungi</taxon>
        <taxon>Dikarya</taxon>
        <taxon>Basidiomycota</taxon>
        <taxon>Agaricomycotina</taxon>
        <taxon>Agaricomycetes</taxon>
        <taxon>Agaricomycetidae</taxon>
        <taxon>Agaricales</taxon>
        <taxon>Marasmiineae</taxon>
        <taxon>Marasmiaceae</taxon>
        <taxon>Marasmius</taxon>
    </lineage>
</organism>
<keyword evidence="6" id="KW-0234">DNA repair</keyword>
<dbReference type="InterPro" id="IPR004601">
    <property type="entry name" value="UvdE"/>
</dbReference>
<comment type="caution">
    <text evidence="8">The sequence shown here is derived from an EMBL/GenBank/DDBJ whole genome shotgun (WGS) entry which is preliminary data.</text>
</comment>
<keyword evidence="5" id="KW-0378">Hydrolase</keyword>
<reference evidence="8" key="1">
    <citation type="journal article" date="2021" name="Genome Biol. Evol.">
        <title>The assembled and annotated genome of the fairy-ring fungus Marasmius oreades.</title>
        <authorList>
            <person name="Hiltunen M."/>
            <person name="Ament-Velasquez S.L."/>
            <person name="Johannesson H."/>
        </authorList>
    </citation>
    <scope>NUCLEOTIDE SEQUENCE</scope>
    <source>
        <strain evidence="8">03SP1</strain>
    </source>
</reference>
<gene>
    <name evidence="8" type="ORF">E1B28_004147</name>
</gene>
<evidence type="ECO:0000256" key="6">
    <source>
        <dbReference type="ARBA" id="ARBA00023204"/>
    </source>
</evidence>
<feature type="compositionally biased region" description="Basic residues" evidence="7">
    <location>
        <begin position="465"/>
        <end position="475"/>
    </location>
</feature>
<keyword evidence="1" id="KW-0540">Nuclease</keyword>
<evidence type="ECO:0000313" key="9">
    <source>
        <dbReference type="Proteomes" id="UP001049176"/>
    </source>
</evidence>
<name>A0A9P8ACL2_9AGAR</name>
<evidence type="ECO:0008006" key="10">
    <source>
        <dbReference type="Google" id="ProtNLM"/>
    </source>
</evidence>
<proteinExistence type="predicted"/>
<dbReference type="GO" id="GO:0004519">
    <property type="term" value="F:endonuclease activity"/>
    <property type="evidence" value="ECO:0007669"/>
    <property type="project" value="UniProtKB-KW"/>
</dbReference>
<dbReference type="GO" id="GO:0005634">
    <property type="term" value="C:nucleus"/>
    <property type="evidence" value="ECO:0007669"/>
    <property type="project" value="TreeGrafter"/>
</dbReference>
<dbReference type="AlphaFoldDB" id="A0A9P8ACL2"/>
<dbReference type="KEGG" id="more:E1B28_004147"/>
<evidence type="ECO:0000256" key="3">
    <source>
        <dbReference type="ARBA" id="ARBA00022763"/>
    </source>
</evidence>
<evidence type="ECO:0000256" key="7">
    <source>
        <dbReference type="SAM" id="MobiDB-lite"/>
    </source>
</evidence>
<sequence>MSRRSARIISRQTTTDVPEKTSITTKKQSRRQDRLTVIHTVVSSPTQTEEDNNIKSTSRRSAESVPLYDSDSSVKNTAHRKSVKPRHRKLKPEPVYDIPDVEKKETKFKGRLGYACLNTIMRNKRPASESVFCSRTCRIDSIKKNGIEWVKELGRKNVEDLLKIIQWNEDNKIRLFRLSSEMFPFASHPIYGYSLEYCSPLLAQAGELAQKYGHRLTSHPGQFTQLGSPKPGVVEASVRELEYHSEMLDLMGVGRDGVLVIHGGGVYDDKTATLKRIKKTIQDTLPQRVRERLVLENDELCYSAEDLLPLCEELDVPLVFDYHHDSLNPSSISPSEIIKRSNQIFHRRGITPKQHLSEPRPGTVTIMEKRAHADRCSSLPTELEQEGVSMEVDLMIEAKDKEQAVLELYRMYGLEEVKHESLRPPNELQTKETKGRKSNKRRKARDNDQSDGPIEEGFEKVASSRQKRRRKNPAE</sequence>
<dbReference type="GO" id="GO:0043504">
    <property type="term" value="P:mitochondrial DNA repair"/>
    <property type="evidence" value="ECO:0007669"/>
    <property type="project" value="TreeGrafter"/>
</dbReference>
<dbReference type="Gene3D" id="3.20.20.150">
    <property type="entry name" value="Divalent-metal-dependent TIM barrel enzymes"/>
    <property type="match status" value="1"/>
</dbReference>
<dbReference type="PANTHER" id="PTHR31290:SF5">
    <property type="entry name" value="UV-DAMAGE ENDONUCLEASE"/>
    <property type="match status" value="1"/>
</dbReference>
<protein>
    <recommendedName>
        <fullName evidence="10">UV-endonuclease UvdE</fullName>
    </recommendedName>
</protein>
<evidence type="ECO:0000256" key="4">
    <source>
        <dbReference type="ARBA" id="ARBA00022769"/>
    </source>
</evidence>